<reference evidence="1 2" key="1">
    <citation type="submission" date="2018-08" db="EMBL/GenBank/DDBJ databases">
        <title>Recombination of ecologically and evolutionarily significant loci maintains genetic cohesion in the Pseudomonas syringae species complex.</title>
        <authorList>
            <person name="Dillon M."/>
            <person name="Thakur S."/>
            <person name="Almeida R.N.D."/>
            <person name="Weir B.S."/>
            <person name="Guttman D.S."/>
        </authorList>
    </citation>
    <scope>NUCLEOTIDE SEQUENCE [LARGE SCALE GENOMIC DNA]</scope>
    <source>
        <strain evidence="1 2">ICMP 4330</strain>
    </source>
</reference>
<dbReference type="EMBL" id="RBQG01000083">
    <property type="protein sequence ID" value="RMP16308.1"/>
    <property type="molecule type" value="Genomic_DNA"/>
</dbReference>
<comment type="caution">
    <text evidence="1">The sequence shown here is derived from an EMBL/GenBank/DDBJ whole genome shotgun (WGS) entry which is preliminary data.</text>
</comment>
<evidence type="ECO:0000313" key="2">
    <source>
        <dbReference type="Proteomes" id="UP000267908"/>
    </source>
</evidence>
<proteinExistence type="predicted"/>
<organism evidence="1 2">
    <name type="scientific">Pseudomonas syringae pv. delphinii</name>
    <dbReference type="NCBI Taxonomy" id="192088"/>
    <lineage>
        <taxon>Bacteria</taxon>
        <taxon>Pseudomonadati</taxon>
        <taxon>Pseudomonadota</taxon>
        <taxon>Gammaproteobacteria</taxon>
        <taxon>Pseudomonadales</taxon>
        <taxon>Pseudomonadaceae</taxon>
        <taxon>Pseudomonas</taxon>
    </lineage>
</organism>
<gene>
    <name evidence="1" type="ORF">ALQ28_200020</name>
</gene>
<sequence length="78" mass="8684">MILRARPGLVADRRLDGLAAYHALQAQLSHQTLHRTAGDLQSVTQQLSPDLAHAIYLEVLIPDSLDVLTQFLVTLRTR</sequence>
<evidence type="ECO:0000313" key="1">
    <source>
        <dbReference type="EMBL" id="RMP16308.1"/>
    </source>
</evidence>
<accession>A0A0P9QAQ3</accession>
<name>A0A0P9QAQ3_9PSED</name>
<protein>
    <submittedName>
        <fullName evidence="1">Uncharacterized protein</fullName>
    </submittedName>
</protein>
<dbReference type="AlphaFoldDB" id="A0A0P9QAQ3"/>
<dbReference type="Proteomes" id="UP000267908">
    <property type="component" value="Unassembled WGS sequence"/>
</dbReference>